<feature type="domain" description="Pseudouridine synthase RsuA/RluA-like" evidence="2">
    <location>
        <begin position="583"/>
        <end position="639"/>
    </location>
</feature>
<dbReference type="AlphaFoldDB" id="V5BL50"/>
<evidence type="ECO:0000259" key="2">
    <source>
        <dbReference type="Pfam" id="PF00849"/>
    </source>
</evidence>
<comment type="caution">
    <text evidence="3">The sequence shown here is derived from an EMBL/GenBank/DDBJ whole genome shotgun (WGS) entry which is preliminary data.</text>
</comment>
<protein>
    <recommendedName>
        <fullName evidence="2">Pseudouridine synthase RsuA/RluA-like domain-containing protein</fullName>
    </recommendedName>
</protein>
<reference evidence="3 4" key="1">
    <citation type="journal article" date="2014" name="Genome Announc.">
        <title>Trypanosoma cruzi Clone Dm28c Draft Genome Sequence.</title>
        <authorList>
            <person name="Grisard E.C."/>
            <person name="Teixeira S.M."/>
            <person name="de Almeida L.G."/>
            <person name="Stoco P.H."/>
            <person name="Gerber A.L."/>
            <person name="Talavera-Lopez C."/>
            <person name="Lima O.C."/>
            <person name="Andersson B."/>
            <person name="de Vasconcelos A.T."/>
        </authorList>
    </citation>
    <scope>NUCLEOTIDE SEQUENCE [LARGE SCALE GENOMIC DNA]</scope>
    <source>
        <strain evidence="3 4">Dm28c</strain>
    </source>
</reference>
<evidence type="ECO:0000256" key="1">
    <source>
        <dbReference type="SAM" id="MobiDB-lite"/>
    </source>
</evidence>
<sequence length="735" mass="82206">MLHSTWGVISSHHIFFCLFSFFVVVGFGCSGKAKCVAHTHKRRRKGKRVRGYVNMRALEDGEHSPGDRYPLVMRATHVCDAPNNNSNNDDNNNNNVGFHETAPVRVLAVAPYKFTFSAPVKGRWLGLPLLTVFAKEFAYIPPVAAGNETPRASRDPRVTIPAYVEELRKGLLCLRGREEECRAAGDAYADELRHLRPLPRPNENADATRGSPVEGMATCSDAETMTLLLSAVSPRLLLRQKDVILHHVLRREAPMPDGDPVHILRYDHVPCGSSPRRLLFVRKPHGLPVHPSGRYRKNSVTSILEDVFGGTDAHRYRAIPLKKEEDRRRNVPQPADGVECVAIRHKRYDFELIRVWVGDGYVTRDAWEELRSRMTRQPSHGLKVFVVHRLDAATSGVLLFGLDSRSARMTAELMAQKGVPDDKDAFMPVAGCTKQYIARVHGRFCVDKLAETQHHCTYGDRNLFASSSLNESLGKLSARPACWLRVDRLIGCLSYHKSLYWCPDAALTETWLSEKEKWEKDAKEQQQSASMLKGHAAGRKRGVPFGDAAALEAKHERMRQLTRGGRAKATAASDGEVNNDSRHPEESTSKIQTQRLKESMKQAITLIRLLAYDAACDESVVECLLLTGRTHQVRVHLASLGHPIRGDKKYIRLAADSPSIPLRTDVRDEEEEDEEEEEELKGYLSSHGIFLHAWRYTLRYAAGEAPEVLEAPPPAWALTGEEGGAITDPMASPCV</sequence>
<dbReference type="InterPro" id="IPR020103">
    <property type="entry name" value="PsdUridine_synth_cat_dom_sf"/>
</dbReference>
<evidence type="ECO:0000313" key="4">
    <source>
        <dbReference type="Proteomes" id="UP000017861"/>
    </source>
</evidence>
<dbReference type="EMBL" id="AYLP01000069">
    <property type="protein sequence ID" value="ESS65228.1"/>
    <property type="molecule type" value="Genomic_DNA"/>
</dbReference>
<dbReference type="InterPro" id="IPR006145">
    <property type="entry name" value="PsdUridine_synth_RsuA/RluA"/>
</dbReference>
<organism evidence="3 4">
    <name type="scientific">Trypanosoma cruzi Dm28c</name>
    <dbReference type="NCBI Taxonomy" id="1416333"/>
    <lineage>
        <taxon>Eukaryota</taxon>
        <taxon>Discoba</taxon>
        <taxon>Euglenozoa</taxon>
        <taxon>Kinetoplastea</taxon>
        <taxon>Metakinetoplastina</taxon>
        <taxon>Trypanosomatida</taxon>
        <taxon>Trypanosomatidae</taxon>
        <taxon>Trypanosoma</taxon>
        <taxon>Schizotrypanum</taxon>
    </lineage>
</organism>
<dbReference type="InterPro" id="IPR006224">
    <property type="entry name" value="PsdUridine_synth_RluA-like_CS"/>
</dbReference>
<dbReference type="SUPFAM" id="SSF55120">
    <property type="entry name" value="Pseudouridine synthase"/>
    <property type="match status" value="1"/>
</dbReference>
<dbReference type="GO" id="GO:0000455">
    <property type="term" value="P:enzyme-directed rRNA pseudouridine synthesis"/>
    <property type="evidence" value="ECO:0007669"/>
    <property type="project" value="TreeGrafter"/>
</dbReference>
<dbReference type="PROSITE" id="PS01129">
    <property type="entry name" value="PSI_RLU"/>
    <property type="match status" value="1"/>
</dbReference>
<dbReference type="PANTHER" id="PTHR21600">
    <property type="entry name" value="MITOCHONDRIAL RNA PSEUDOURIDINE SYNTHASE"/>
    <property type="match status" value="1"/>
</dbReference>
<dbReference type="Pfam" id="PF00849">
    <property type="entry name" value="PseudoU_synth_2"/>
    <property type="match status" value="2"/>
</dbReference>
<proteinExistence type="predicted"/>
<feature type="domain" description="Pseudouridine synthase RsuA/RluA-like" evidence="2">
    <location>
        <begin position="278"/>
        <end position="452"/>
    </location>
</feature>
<dbReference type="InterPro" id="IPR050188">
    <property type="entry name" value="RluA_PseudoU_synthase"/>
</dbReference>
<gene>
    <name evidence="3" type="ORF">TCDM_06479</name>
</gene>
<feature type="compositionally biased region" description="Basic and acidic residues" evidence="1">
    <location>
        <begin position="579"/>
        <end position="588"/>
    </location>
</feature>
<accession>V5BL50</accession>
<feature type="region of interest" description="Disordered" evidence="1">
    <location>
        <begin position="558"/>
        <end position="594"/>
    </location>
</feature>
<dbReference type="PANTHER" id="PTHR21600:SF40">
    <property type="entry name" value="PSEUDOURIDYLATE SYNTHASE RPUSD2"/>
    <property type="match status" value="1"/>
</dbReference>
<dbReference type="GO" id="GO:0009982">
    <property type="term" value="F:pseudouridine synthase activity"/>
    <property type="evidence" value="ECO:0007669"/>
    <property type="project" value="InterPro"/>
</dbReference>
<dbReference type="GO" id="GO:0003723">
    <property type="term" value="F:RNA binding"/>
    <property type="evidence" value="ECO:0007669"/>
    <property type="project" value="InterPro"/>
</dbReference>
<evidence type="ECO:0000313" key="3">
    <source>
        <dbReference type="EMBL" id="ESS65228.1"/>
    </source>
</evidence>
<dbReference type="Gene3D" id="3.30.2350.10">
    <property type="entry name" value="Pseudouridine synthase"/>
    <property type="match status" value="2"/>
</dbReference>
<dbReference type="OrthoDB" id="424794at2759"/>
<dbReference type="Proteomes" id="UP000017861">
    <property type="component" value="Unassembled WGS sequence"/>
</dbReference>
<dbReference type="VEuPathDB" id="TriTrypDB:TCDM_06479"/>
<feature type="region of interest" description="Disordered" evidence="1">
    <location>
        <begin position="518"/>
        <end position="540"/>
    </location>
</feature>
<name>V5BL50_TRYCR</name>